<evidence type="ECO:0000313" key="2">
    <source>
        <dbReference type="Proteomes" id="UP000277236"/>
    </source>
</evidence>
<reference evidence="1 2" key="1">
    <citation type="submission" date="2018-08" db="EMBL/GenBank/DDBJ databases">
        <title>Recombination of ecologically and evolutionarily significant loci maintains genetic cohesion in the Pseudomonas syringae species complex.</title>
        <authorList>
            <person name="Dillon M."/>
            <person name="Thakur S."/>
            <person name="Almeida R.N.D."/>
            <person name="Weir B.S."/>
            <person name="Guttman D.S."/>
        </authorList>
    </citation>
    <scope>NUCLEOTIDE SEQUENCE [LARGE SCALE GENOMIC DNA]</scope>
    <source>
        <strain evidence="1 2">ICMP 3353</strain>
    </source>
</reference>
<proteinExistence type="predicted"/>
<dbReference type="Proteomes" id="UP000277236">
    <property type="component" value="Unassembled WGS sequence"/>
</dbReference>
<sequence>MLGIAPQVTKQLGLLIDQIEVMALEHVQRETGAGFFLPVEQFLDRDTVLLAAKHMDRHAQWLALAILEAAAGQEVGAKNRQHQLHQFIVGNHVLAGALELAQAGDQLFIGLGHGVFAYIATHRPCRGREKHDQRCRQATCAQDMRQLEGQQGAEAMSENRVGFIQFDADLIGQAIGQLYDIGLQRLIHAHATPWQLKRANVQPLGQLAPPRAVEHRTGPGKGQAEQRQVRRSAHVRPCHPIPSMKKLRCARNPLCPPDWSMASVVDGPVINENGWHLEIISRISTLRVKSVQGKRTRLQVLIRFRI</sequence>
<comment type="caution">
    <text evidence="1">The sequence shown here is derived from an EMBL/GenBank/DDBJ whole genome shotgun (WGS) entry which is preliminary data.</text>
</comment>
<gene>
    <name evidence="1" type="ORF">ALQ04_05427</name>
</gene>
<name>A0A3M4MAN5_PSECI</name>
<accession>A0A3M4MAN5</accession>
<evidence type="ECO:0000313" key="1">
    <source>
        <dbReference type="EMBL" id="RMQ50121.1"/>
    </source>
</evidence>
<dbReference type="EMBL" id="RBRE01000013">
    <property type="protein sequence ID" value="RMQ50121.1"/>
    <property type="molecule type" value="Genomic_DNA"/>
</dbReference>
<organism evidence="1 2">
    <name type="scientific">Pseudomonas cichorii</name>
    <dbReference type="NCBI Taxonomy" id="36746"/>
    <lineage>
        <taxon>Bacteria</taxon>
        <taxon>Pseudomonadati</taxon>
        <taxon>Pseudomonadota</taxon>
        <taxon>Gammaproteobacteria</taxon>
        <taxon>Pseudomonadales</taxon>
        <taxon>Pseudomonadaceae</taxon>
        <taxon>Pseudomonas</taxon>
    </lineage>
</organism>
<protein>
    <submittedName>
        <fullName evidence="1">Uncharacterized protein</fullName>
    </submittedName>
</protein>
<dbReference type="AlphaFoldDB" id="A0A3M4MAN5"/>